<dbReference type="SMART" id="SM00294">
    <property type="entry name" value="4.1m"/>
    <property type="match status" value="1"/>
</dbReference>
<evidence type="ECO:0000313" key="8">
    <source>
        <dbReference type="EMBL" id="CAF1022115.1"/>
    </source>
</evidence>
<dbReference type="InterPro" id="IPR003585">
    <property type="entry name" value="Neurexin-like"/>
</dbReference>
<evidence type="ECO:0000256" key="6">
    <source>
        <dbReference type="SAM" id="SignalP"/>
    </source>
</evidence>
<evidence type="ECO:0000256" key="3">
    <source>
        <dbReference type="ARBA" id="ARBA00022989"/>
    </source>
</evidence>
<keyword evidence="3 5" id="KW-1133">Transmembrane helix</keyword>
<keyword evidence="2 5" id="KW-0812">Transmembrane</keyword>
<keyword evidence="6" id="KW-0732">Signal</keyword>
<dbReference type="Proteomes" id="UP000663832">
    <property type="component" value="Unassembled WGS sequence"/>
</dbReference>
<evidence type="ECO:0000256" key="1">
    <source>
        <dbReference type="ARBA" id="ARBA00004167"/>
    </source>
</evidence>
<comment type="caution">
    <text evidence="8">The sequence shown here is derived from an EMBL/GenBank/DDBJ whole genome shotgun (WGS) entry which is preliminary data.</text>
</comment>
<evidence type="ECO:0000256" key="4">
    <source>
        <dbReference type="ARBA" id="ARBA00023136"/>
    </source>
</evidence>
<keyword evidence="10" id="KW-1185">Reference proteome</keyword>
<feature type="signal peptide" evidence="6">
    <location>
        <begin position="1"/>
        <end position="19"/>
    </location>
</feature>
<evidence type="ECO:0000256" key="2">
    <source>
        <dbReference type="ARBA" id="ARBA00022692"/>
    </source>
</evidence>
<evidence type="ECO:0000256" key="5">
    <source>
        <dbReference type="SAM" id="Phobius"/>
    </source>
</evidence>
<feature type="domain" description="Neurexin/syndecan/glycophorin C" evidence="7">
    <location>
        <begin position="223"/>
        <end position="241"/>
    </location>
</feature>
<keyword evidence="4 5" id="KW-0472">Membrane</keyword>
<accession>A0A814ICM0</accession>
<organism evidence="8 11">
    <name type="scientific">Adineta steineri</name>
    <dbReference type="NCBI Taxonomy" id="433720"/>
    <lineage>
        <taxon>Eukaryota</taxon>
        <taxon>Metazoa</taxon>
        <taxon>Spiralia</taxon>
        <taxon>Gnathifera</taxon>
        <taxon>Rotifera</taxon>
        <taxon>Eurotatoria</taxon>
        <taxon>Bdelloidea</taxon>
        <taxon>Adinetida</taxon>
        <taxon>Adinetidae</taxon>
        <taxon>Adineta</taxon>
    </lineage>
</organism>
<feature type="chain" id="PRO_5035600208" description="Neurexin/syndecan/glycophorin C domain-containing protein" evidence="6">
    <location>
        <begin position="20"/>
        <end position="287"/>
    </location>
</feature>
<sequence>MCLIYLIIFIISINHTINGNISKNSTSNRFLIIPSCQANKDGLKSIPKSSDRSYYFYFSSQSPSSLPSSSSFLPSLHLSYCEHQHTTYYSPSGFPILRSSPRLPLTDIHDKEDSSSFYLHNAILSAVGQSSSSSSNMITTLMSSSSSSSSPPQEKHVLVDNDDNMILTTINSLTTIAFSNISSVHTSLTTTSSSHKGNRAFNTMLLIGCVVIGIFILILIFILIKCFHRDEGSYKIDESQNFTAESSHSDKIDKNGCGGKISATKQQRQKLLTANEQVVANSKEWYV</sequence>
<gene>
    <name evidence="8" type="ORF">BJG266_LOCUS17055</name>
    <name evidence="9" type="ORF">QVE165_LOCUS21851</name>
</gene>
<evidence type="ECO:0000259" key="7">
    <source>
        <dbReference type="SMART" id="SM00294"/>
    </source>
</evidence>
<dbReference type="AlphaFoldDB" id="A0A814ICM0"/>
<comment type="subcellular location">
    <subcellularLocation>
        <location evidence="1">Membrane</location>
        <topology evidence="1">Single-pass membrane protein</topology>
    </subcellularLocation>
</comment>
<evidence type="ECO:0000313" key="10">
    <source>
        <dbReference type="Proteomes" id="UP000663832"/>
    </source>
</evidence>
<reference evidence="8" key="1">
    <citation type="submission" date="2021-02" db="EMBL/GenBank/DDBJ databases">
        <authorList>
            <person name="Nowell W R."/>
        </authorList>
    </citation>
    <scope>NUCLEOTIDE SEQUENCE</scope>
</reference>
<name>A0A814ICM0_9BILA</name>
<dbReference type="OrthoDB" id="10045149at2759"/>
<evidence type="ECO:0000313" key="11">
    <source>
        <dbReference type="Proteomes" id="UP000663877"/>
    </source>
</evidence>
<evidence type="ECO:0000313" key="9">
    <source>
        <dbReference type="EMBL" id="CAF1129399.1"/>
    </source>
</evidence>
<dbReference type="EMBL" id="CAJNOM010000142">
    <property type="protein sequence ID" value="CAF1129399.1"/>
    <property type="molecule type" value="Genomic_DNA"/>
</dbReference>
<dbReference type="GO" id="GO:0016020">
    <property type="term" value="C:membrane"/>
    <property type="evidence" value="ECO:0007669"/>
    <property type="project" value="UniProtKB-SubCell"/>
</dbReference>
<feature type="transmembrane region" description="Helical" evidence="5">
    <location>
        <begin position="204"/>
        <end position="224"/>
    </location>
</feature>
<dbReference type="EMBL" id="CAJNOI010000081">
    <property type="protein sequence ID" value="CAF1022115.1"/>
    <property type="molecule type" value="Genomic_DNA"/>
</dbReference>
<protein>
    <recommendedName>
        <fullName evidence="7">Neurexin/syndecan/glycophorin C domain-containing protein</fullName>
    </recommendedName>
</protein>
<dbReference type="Proteomes" id="UP000663877">
    <property type="component" value="Unassembled WGS sequence"/>
</dbReference>
<proteinExistence type="predicted"/>